<dbReference type="Proteomes" id="UP000289857">
    <property type="component" value="Unassembled WGS sequence"/>
</dbReference>
<dbReference type="RefSeq" id="WP_129461072.1">
    <property type="nucleotide sequence ID" value="NZ_SBKN01000003.1"/>
</dbReference>
<dbReference type="Gene3D" id="3.10.450.50">
    <property type="match status" value="1"/>
</dbReference>
<dbReference type="Pfam" id="PF12893">
    <property type="entry name" value="Lumazine_bd_2"/>
    <property type="match status" value="1"/>
</dbReference>
<sequence>MKTRLILLFCFFGSFVFAQEAEVKQTVQQFFEGFHQKDSLKMKQVCSPTLRLESITESKTKGNQFTVETPAEFYKAIVSLPAELRFEERLLSYSIQVDGTMAVAWTPYEFYINGKLSHSGVNVFTLFKNNGVWTIISIIDTRRRP</sequence>
<feature type="signal peptide" evidence="1">
    <location>
        <begin position="1"/>
        <end position="18"/>
    </location>
</feature>
<keyword evidence="1" id="KW-0732">Signal</keyword>
<dbReference type="InterPro" id="IPR039437">
    <property type="entry name" value="FrzH/put_lumazine-bd"/>
</dbReference>
<gene>
    <name evidence="2" type="ORF">EQG61_06315</name>
</gene>
<dbReference type="SUPFAM" id="SSF54427">
    <property type="entry name" value="NTF2-like"/>
    <property type="match status" value="1"/>
</dbReference>
<keyword evidence="3" id="KW-1185">Reference proteome</keyword>
<accession>A0A4Q1K9S0</accession>
<comment type="caution">
    <text evidence="2">The sequence shown here is derived from an EMBL/GenBank/DDBJ whole genome shotgun (WGS) entry which is preliminary data.</text>
</comment>
<dbReference type="InterPro" id="IPR032710">
    <property type="entry name" value="NTF2-like_dom_sf"/>
</dbReference>
<dbReference type="OrthoDB" id="117186at2"/>
<proteinExistence type="predicted"/>
<dbReference type="AlphaFoldDB" id="A0A4Q1K9S0"/>
<organism evidence="2 3">
    <name type="scientific">Flavobacterium stagni</name>
    <dbReference type="NCBI Taxonomy" id="2506421"/>
    <lineage>
        <taxon>Bacteria</taxon>
        <taxon>Pseudomonadati</taxon>
        <taxon>Bacteroidota</taxon>
        <taxon>Flavobacteriia</taxon>
        <taxon>Flavobacteriales</taxon>
        <taxon>Flavobacteriaceae</taxon>
        <taxon>Flavobacterium</taxon>
    </lineage>
</organism>
<name>A0A4Q1K9S0_9FLAO</name>
<dbReference type="EMBL" id="SBKN01000003">
    <property type="protein sequence ID" value="RXR22842.1"/>
    <property type="molecule type" value="Genomic_DNA"/>
</dbReference>
<reference evidence="3" key="1">
    <citation type="submission" date="2019-01" db="EMBL/GenBank/DDBJ databases">
        <title>Cytophagaceae bacterium strain CAR-16.</title>
        <authorList>
            <person name="Chen W.-M."/>
        </authorList>
    </citation>
    <scope>NUCLEOTIDE SEQUENCE [LARGE SCALE GENOMIC DNA]</scope>
    <source>
        <strain evidence="3">WWJ-16</strain>
    </source>
</reference>
<evidence type="ECO:0000313" key="2">
    <source>
        <dbReference type="EMBL" id="RXR22842.1"/>
    </source>
</evidence>
<evidence type="ECO:0000313" key="3">
    <source>
        <dbReference type="Proteomes" id="UP000289857"/>
    </source>
</evidence>
<protein>
    <submittedName>
        <fullName evidence="2">Nuclear transport factor 2 family protein</fullName>
    </submittedName>
</protein>
<evidence type="ECO:0000256" key="1">
    <source>
        <dbReference type="SAM" id="SignalP"/>
    </source>
</evidence>
<feature type="chain" id="PRO_5020590473" evidence="1">
    <location>
        <begin position="19"/>
        <end position="145"/>
    </location>
</feature>